<dbReference type="PANTHER" id="PTHR32089">
    <property type="entry name" value="METHYL-ACCEPTING CHEMOTAXIS PROTEIN MCPB"/>
    <property type="match status" value="1"/>
</dbReference>
<evidence type="ECO:0000259" key="8">
    <source>
        <dbReference type="PROSITE" id="PS50111"/>
    </source>
</evidence>
<dbReference type="GO" id="GO:0007165">
    <property type="term" value="P:signal transduction"/>
    <property type="evidence" value="ECO:0007669"/>
    <property type="project" value="UniProtKB-KW"/>
</dbReference>
<dbReference type="InterPro" id="IPR003660">
    <property type="entry name" value="HAMP_dom"/>
</dbReference>
<dbReference type="CDD" id="cd11386">
    <property type="entry name" value="MCP_signal"/>
    <property type="match status" value="1"/>
</dbReference>
<evidence type="ECO:0000256" key="3">
    <source>
        <dbReference type="ARBA" id="ARBA00023136"/>
    </source>
</evidence>
<evidence type="ECO:0000256" key="1">
    <source>
        <dbReference type="ARBA" id="ARBA00004236"/>
    </source>
</evidence>
<dbReference type="PROSITE" id="PS50885">
    <property type="entry name" value="HAMP"/>
    <property type="match status" value="1"/>
</dbReference>
<dbReference type="SUPFAM" id="SSF58104">
    <property type="entry name" value="Methyl-accepting chemotaxis protein (MCP) signaling domain"/>
    <property type="match status" value="1"/>
</dbReference>
<evidence type="ECO:0008006" key="12">
    <source>
        <dbReference type="Google" id="ProtNLM"/>
    </source>
</evidence>
<dbReference type="HOGENOM" id="CLU_000445_107_27_9"/>
<evidence type="ECO:0000256" key="7">
    <source>
        <dbReference type="SAM" id="Phobius"/>
    </source>
</evidence>
<evidence type="ECO:0000313" key="10">
    <source>
        <dbReference type="EMBL" id="AGX06143.1"/>
    </source>
</evidence>
<dbReference type="STRING" id="1367477.N288_21490"/>
<evidence type="ECO:0000256" key="5">
    <source>
        <dbReference type="ARBA" id="ARBA00029447"/>
    </source>
</evidence>
<feature type="transmembrane region" description="Helical" evidence="7">
    <location>
        <begin position="9"/>
        <end position="28"/>
    </location>
</feature>
<dbReference type="PATRIC" id="fig|1367477.3.peg.4281"/>
<dbReference type="SMART" id="SM00304">
    <property type="entry name" value="HAMP"/>
    <property type="match status" value="1"/>
</dbReference>
<dbReference type="Proteomes" id="UP000017805">
    <property type="component" value="Chromosome"/>
</dbReference>
<dbReference type="Pfam" id="PF00672">
    <property type="entry name" value="HAMP"/>
    <property type="match status" value="1"/>
</dbReference>
<proteinExistence type="inferred from homology"/>
<evidence type="ECO:0000313" key="11">
    <source>
        <dbReference type="Proteomes" id="UP000017805"/>
    </source>
</evidence>
<keyword evidence="2" id="KW-1003">Cell membrane</keyword>
<gene>
    <name evidence="10" type="ORF">N288_21490</name>
</gene>
<keyword evidence="7" id="KW-1133">Transmembrane helix</keyword>
<keyword evidence="3 7" id="KW-0472">Membrane</keyword>
<dbReference type="Pfam" id="PF00015">
    <property type="entry name" value="MCPsignal"/>
    <property type="match status" value="1"/>
</dbReference>
<keyword evidence="4 6" id="KW-0807">Transducer</keyword>
<organism evidence="10 11">
    <name type="scientific">Bacillus infantis NRRL B-14911</name>
    <dbReference type="NCBI Taxonomy" id="1367477"/>
    <lineage>
        <taxon>Bacteria</taxon>
        <taxon>Bacillati</taxon>
        <taxon>Bacillota</taxon>
        <taxon>Bacilli</taxon>
        <taxon>Bacillales</taxon>
        <taxon>Bacillaceae</taxon>
        <taxon>Bacillus</taxon>
    </lineage>
</organism>
<sequence>MKLSIKQKLIGSFLIVSFIFGIASFISYKNMKDSNESYDYVVETVAEVRALTQSIQTDAALQTGYYRAFLLYDEDSESFRDMMNQANERINASIAKGRELATLQETQDRFNSIQEANKNFKELANQIMDDSSIDKEKAIADGLKLIVPISNNLTESTLSMHDWLKEDILDVKFKKTQEQSSKARMLLLSLSIAAALIALASGIIISVLITRPIAKLGSLAKQVAGGNLNVDTLNLKNKDEIFDLNQSFEEMKNNLRDMISSISSNSDLVAASAEQLNASAEQSTIASETVSSAIQEIAGGAETTTINLENNSKALNEVLQGILHISERSANVAELSRKTTQEAEEGEKQVTDSLEQMKFIHHSIKRSNRVISSLSSRSKEIGSISDVISGIADQTNLLALNAAIEAARAGEHGKGFAVVADEVRKLAEQSQASTKSIADLIALIQQDTEESVKIMDEAVINAEEGVKVSEQTSEKFAGILNSTRNITPLIEQVTATVQQITASIDEATNAAMDISMMAQENASTSEEAAASTEEQLASMEEIHSSAQALAQMAEELKQVVDKFKI</sequence>
<evidence type="ECO:0000256" key="2">
    <source>
        <dbReference type="ARBA" id="ARBA00022475"/>
    </source>
</evidence>
<dbReference type="CDD" id="cd06225">
    <property type="entry name" value="HAMP"/>
    <property type="match status" value="1"/>
</dbReference>
<evidence type="ECO:0000256" key="4">
    <source>
        <dbReference type="ARBA" id="ARBA00023224"/>
    </source>
</evidence>
<name>U5LFE6_9BACI</name>
<dbReference type="AlphaFoldDB" id="U5LFE6"/>
<keyword evidence="11" id="KW-1185">Reference proteome</keyword>
<feature type="domain" description="HAMP" evidence="9">
    <location>
        <begin position="207"/>
        <end position="260"/>
    </location>
</feature>
<dbReference type="InterPro" id="IPR024478">
    <property type="entry name" value="HlyB_4HB_MCP"/>
</dbReference>
<accession>U5LFE6</accession>
<evidence type="ECO:0000256" key="6">
    <source>
        <dbReference type="PROSITE-ProRule" id="PRU00284"/>
    </source>
</evidence>
<dbReference type="KEGG" id="bif:N288_21490"/>
<dbReference type="InterPro" id="IPR004089">
    <property type="entry name" value="MCPsignal_dom"/>
</dbReference>
<dbReference type="Pfam" id="PF12729">
    <property type="entry name" value="4HB_MCP_1"/>
    <property type="match status" value="1"/>
</dbReference>
<feature type="domain" description="Methyl-accepting transducer" evidence="8">
    <location>
        <begin position="279"/>
        <end position="515"/>
    </location>
</feature>
<dbReference type="EMBL" id="CP006643">
    <property type="protein sequence ID" value="AGX06143.1"/>
    <property type="molecule type" value="Genomic_DNA"/>
</dbReference>
<feature type="transmembrane region" description="Helical" evidence="7">
    <location>
        <begin position="185"/>
        <end position="209"/>
    </location>
</feature>
<dbReference type="PROSITE" id="PS50111">
    <property type="entry name" value="CHEMOTAXIS_TRANSDUC_2"/>
    <property type="match status" value="1"/>
</dbReference>
<comment type="similarity">
    <text evidence="5">Belongs to the methyl-accepting chemotaxis (MCP) protein family.</text>
</comment>
<dbReference type="PANTHER" id="PTHR32089:SF112">
    <property type="entry name" value="LYSOZYME-LIKE PROTEIN-RELATED"/>
    <property type="match status" value="1"/>
</dbReference>
<dbReference type="GO" id="GO:0005886">
    <property type="term" value="C:plasma membrane"/>
    <property type="evidence" value="ECO:0007669"/>
    <property type="project" value="UniProtKB-SubCell"/>
</dbReference>
<reference evidence="10 11" key="1">
    <citation type="submission" date="2013-07" db="EMBL/GenBank/DDBJ databases">
        <title>Complete genome sequence of Bacillus infantis NRRL B-14911 that has potential to induce cardiac disease by antigenic mimicry.</title>
        <authorList>
            <person name="Massilamany C."/>
            <person name="Smith T.P.L."/>
            <person name="Loy J.D."/>
            <person name="Barletta R."/>
            <person name="Reddy J."/>
        </authorList>
    </citation>
    <scope>NUCLEOTIDE SEQUENCE [LARGE SCALE GENOMIC DNA]</scope>
    <source>
        <strain evidence="10 11">NRRL B-14911</strain>
    </source>
</reference>
<comment type="subcellular location">
    <subcellularLocation>
        <location evidence="1">Cell membrane</location>
    </subcellularLocation>
</comment>
<dbReference type="OrthoDB" id="107771at2"/>
<dbReference type="Gene3D" id="6.10.340.10">
    <property type="match status" value="1"/>
</dbReference>
<dbReference type="Gene3D" id="1.10.287.950">
    <property type="entry name" value="Methyl-accepting chemotaxis protein"/>
    <property type="match status" value="1"/>
</dbReference>
<dbReference type="SMART" id="SM00283">
    <property type="entry name" value="MA"/>
    <property type="match status" value="1"/>
</dbReference>
<dbReference type="RefSeq" id="WP_009793100.1">
    <property type="nucleotide sequence ID" value="NC_022524.1"/>
</dbReference>
<evidence type="ECO:0000259" key="9">
    <source>
        <dbReference type="PROSITE" id="PS50885"/>
    </source>
</evidence>
<keyword evidence="7" id="KW-0812">Transmembrane</keyword>
<protein>
    <recommendedName>
        <fullName evidence="12">Methyl-accepting chemotaxis protein</fullName>
    </recommendedName>
</protein>